<dbReference type="Proteomes" id="UP000230002">
    <property type="component" value="Unassembled WGS sequence"/>
</dbReference>
<dbReference type="AlphaFoldDB" id="A0A2G8RMZ4"/>
<accession>A0A2G8RMZ4</accession>
<dbReference type="OrthoDB" id="2758420at2759"/>
<comment type="caution">
    <text evidence="1">The sequence shown here is derived from an EMBL/GenBank/DDBJ whole genome shotgun (WGS) entry which is preliminary data.</text>
</comment>
<evidence type="ECO:0000313" key="1">
    <source>
        <dbReference type="EMBL" id="PIL22887.1"/>
    </source>
</evidence>
<sequence length="875" mass="98460">MTFTQFLDARNKPDEHLRRLTFLNMLSLDLSNPKEAATVALEPLFELINRAASNFTSLKVCEAEDLLKIYPPLVAAIAKLTTLKTLGLVFTGVHCATLLMTLQSSLTVATICFKFGVHPSEFEFDFIPDTDKDPTILLQGSQSTLKSLCISFPAPFLDGPHWQGHYDKDYITAFPNLRSLTTAEREECEEDSSYWDERRDMAMEYQAEHGTWRSLQYYEGSMLVLWIWALKCRIPSITLTFEQHFGVDPILLSSIMLDVRPSRLSVRLPGASWLLDDAVRGVLSLEGRLQVLELRILFHALENDDTVSAGHILDLLVDVAQASSVPTFRLILDLTWLGTLRRRSGGAGEGLPVMPFEVYLHDMDVDVYADSLFASVMSLTKMPAIPTLNLDILFYIMSFSNRKTLLCMMLTSRDLHHGGIKHLLRKTPSIWNTRKFRSFLSFCEARGDAVETAYRMHYLRGLEIELDSPGSFFNSGKYNAVERKLGPTSQSLAHLLTSTIRVYAHNFTRLLFPNCDGLLSADPHLSVAIASLTTLTYLNLGDATKRSFGLLRSLQSRLVEANIGMNIDLIDPPEGDITAMLRNSEPSMTILSLYHTSNPTGAACYPQLHTLSLCHLDAPTTRHYVTTFPNLQVLQARQCLAGFSEDPDEWLQYRNSNVYQQAQGGSWRALRAYVGSILFLYLFGLGCHVTYVHVYAEDEYETIDFGQLRDIVADTSPEHFVVDIVEISYTLDRGEDVMVLFEDAGFRAVKTFVLNLSLCRNDKNMDVEALLECIFIGICSSPALVGFELALTWSSLKYRPGNIIDVDSTGKKTRPKLSRAEKFLEGLDANSVADRLLRDSKSLQAVRVTLGTETVERGPVDIFFDEETLERRNRE</sequence>
<keyword evidence="2" id="KW-1185">Reference proteome</keyword>
<proteinExistence type="predicted"/>
<reference evidence="1 2" key="1">
    <citation type="journal article" date="2015" name="Sci. Rep.">
        <title>Chromosome-level genome map provides insights into diverse defense mechanisms in the medicinal fungus Ganoderma sinense.</title>
        <authorList>
            <person name="Zhu Y."/>
            <person name="Xu J."/>
            <person name="Sun C."/>
            <person name="Zhou S."/>
            <person name="Xu H."/>
            <person name="Nelson D.R."/>
            <person name="Qian J."/>
            <person name="Song J."/>
            <person name="Luo H."/>
            <person name="Xiang L."/>
            <person name="Li Y."/>
            <person name="Xu Z."/>
            <person name="Ji A."/>
            <person name="Wang L."/>
            <person name="Lu S."/>
            <person name="Hayward A."/>
            <person name="Sun W."/>
            <person name="Li X."/>
            <person name="Schwartz D.C."/>
            <person name="Wang Y."/>
            <person name="Chen S."/>
        </authorList>
    </citation>
    <scope>NUCLEOTIDE SEQUENCE [LARGE SCALE GENOMIC DNA]</scope>
    <source>
        <strain evidence="1 2">ZZ0214-1</strain>
    </source>
</reference>
<organism evidence="1 2">
    <name type="scientific">Ganoderma sinense ZZ0214-1</name>
    <dbReference type="NCBI Taxonomy" id="1077348"/>
    <lineage>
        <taxon>Eukaryota</taxon>
        <taxon>Fungi</taxon>
        <taxon>Dikarya</taxon>
        <taxon>Basidiomycota</taxon>
        <taxon>Agaricomycotina</taxon>
        <taxon>Agaricomycetes</taxon>
        <taxon>Polyporales</taxon>
        <taxon>Polyporaceae</taxon>
        <taxon>Ganoderma</taxon>
    </lineage>
</organism>
<gene>
    <name evidence="1" type="ORF">GSI_15583</name>
</gene>
<protein>
    <submittedName>
        <fullName evidence="1">Uncharacterized protein</fullName>
    </submittedName>
</protein>
<evidence type="ECO:0000313" key="2">
    <source>
        <dbReference type="Proteomes" id="UP000230002"/>
    </source>
</evidence>
<dbReference type="EMBL" id="AYKW01000069">
    <property type="protein sequence ID" value="PIL22887.1"/>
    <property type="molecule type" value="Genomic_DNA"/>
</dbReference>
<name>A0A2G8RMZ4_9APHY</name>